<accession>A0A8H7TNE2</accession>
<protein>
    <recommendedName>
        <fullName evidence="2">NADP-dependent oxidoreductase domain-containing protein</fullName>
    </recommendedName>
</protein>
<dbReference type="CDD" id="cd19101">
    <property type="entry name" value="AKR_unchar"/>
    <property type="match status" value="1"/>
</dbReference>
<dbReference type="Proteomes" id="UP000616885">
    <property type="component" value="Unassembled WGS sequence"/>
</dbReference>
<dbReference type="InterPro" id="IPR023210">
    <property type="entry name" value="NADP_OxRdtase_dom"/>
</dbReference>
<name>A0A8H7TNE2_BIOOC</name>
<feature type="domain" description="NADP-dependent oxidoreductase" evidence="2">
    <location>
        <begin position="10"/>
        <end position="288"/>
    </location>
</feature>
<dbReference type="EMBL" id="JADCTT010000006">
    <property type="protein sequence ID" value="KAF9750985.1"/>
    <property type="molecule type" value="Genomic_DNA"/>
</dbReference>
<proteinExistence type="predicted"/>
<dbReference type="Pfam" id="PF00248">
    <property type="entry name" value="Aldo_ket_red"/>
    <property type="match status" value="1"/>
</dbReference>
<reference evidence="3" key="1">
    <citation type="submission" date="2020-10" db="EMBL/GenBank/DDBJ databases">
        <title>High-Quality Genome Resource of Clonostachys rosea strain S41 by Oxford Nanopore Long-Read Sequencing.</title>
        <authorList>
            <person name="Wang H."/>
        </authorList>
    </citation>
    <scope>NUCLEOTIDE SEQUENCE</scope>
    <source>
        <strain evidence="3">S41</strain>
    </source>
</reference>
<dbReference type="SUPFAM" id="SSF51430">
    <property type="entry name" value="NAD(P)-linked oxidoreductase"/>
    <property type="match status" value="1"/>
</dbReference>
<evidence type="ECO:0000313" key="4">
    <source>
        <dbReference type="Proteomes" id="UP000616885"/>
    </source>
</evidence>
<dbReference type="GO" id="GO:0016491">
    <property type="term" value="F:oxidoreductase activity"/>
    <property type="evidence" value="ECO:0007669"/>
    <property type="project" value="UniProtKB-KW"/>
</dbReference>
<evidence type="ECO:0000259" key="2">
    <source>
        <dbReference type="Pfam" id="PF00248"/>
    </source>
</evidence>
<dbReference type="AlphaFoldDB" id="A0A8H7TNE2"/>
<dbReference type="PANTHER" id="PTHR43147">
    <property type="entry name" value="PROTEIN TAS"/>
    <property type="match status" value="1"/>
</dbReference>
<dbReference type="Gene3D" id="3.20.20.100">
    <property type="entry name" value="NADP-dependent oxidoreductase domain"/>
    <property type="match status" value="1"/>
</dbReference>
<sequence>MSSPAWGTAPTSKIVNQISRHVQSGFTAFDMADHYGDAEVIFGNFWSAWPHKDAIFTATKYCVFHAMTSVTREDIQAAVAERCKRLQQDSVDLLQFHWQYYQNPQYLDALRFLAEDDRVRMIGLCNFDTKHLQTVVNHGIDVVANQVQFSLIDARPTVKMGAVCLKHNIKLLTYGTLCGGFLAEKWLNKPVPDLYDPLITPSQRKYYGAIQTWGGWDLFQDLLRTLKSIAVKHNVEISNVATRWVLDFPYVGAVIVGARMGISEHTDSNLASFGWSLDQEDQDEIEKVLSQSKRMEMFEVMGDCGGEYRN</sequence>
<evidence type="ECO:0000256" key="1">
    <source>
        <dbReference type="ARBA" id="ARBA00023002"/>
    </source>
</evidence>
<dbReference type="PANTHER" id="PTHR43147:SF2">
    <property type="entry name" value="NADP-DEPENDENT OXIDOREDUCTASE DOMAIN-CONTAINING PROTEIN"/>
    <property type="match status" value="1"/>
</dbReference>
<evidence type="ECO:0000313" key="3">
    <source>
        <dbReference type="EMBL" id="KAF9750985.1"/>
    </source>
</evidence>
<gene>
    <name evidence="3" type="ORF">IM811_015205</name>
</gene>
<organism evidence="3 4">
    <name type="scientific">Bionectria ochroleuca</name>
    <name type="common">Gliocladium roseum</name>
    <dbReference type="NCBI Taxonomy" id="29856"/>
    <lineage>
        <taxon>Eukaryota</taxon>
        <taxon>Fungi</taxon>
        <taxon>Dikarya</taxon>
        <taxon>Ascomycota</taxon>
        <taxon>Pezizomycotina</taxon>
        <taxon>Sordariomycetes</taxon>
        <taxon>Hypocreomycetidae</taxon>
        <taxon>Hypocreales</taxon>
        <taxon>Bionectriaceae</taxon>
        <taxon>Clonostachys</taxon>
    </lineage>
</organism>
<dbReference type="InterPro" id="IPR036812">
    <property type="entry name" value="NAD(P)_OxRdtase_dom_sf"/>
</dbReference>
<keyword evidence="1" id="KW-0560">Oxidoreductase</keyword>
<comment type="caution">
    <text evidence="3">The sequence shown here is derived from an EMBL/GenBank/DDBJ whole genome shotgun (WGS) entry which is preliminary data.</text>
</comment>